<reference evidence="2 3" key="1">
    <citation type="submission" date="2018-01" db="EMBL/GenBank/DDBJ databases">
        <authorList>
            <person name="Gaut B.S."/>
            <person name="Morton B.R."/>
            <person name="Clegg M.T."/>
            <person name="Duvall M.R."/>
        </authorList>
    </citation>
    <scope>NUCLEOTIDE SEQUENCE [LARGE SCALE GENOMIC DNA]</scope>
    <source>
        <strain evidence="2 3">HR-AV</strain>
    </source>
</reference>
<evidence type="ECO:0000256" key="1">
    <source>
        <dbReference type="SAM" id="SignalP"/>
    </source>
</evidence>
<feature type="chain" id="PRO_5015529095" evidence="1">
    <location>
        <begin position="22"/>
        <end position="255"/>
    </location>
</feature>
<comment type="caution">
    <text evidence="2">The sequence shown here is derived from an EMBL/GenBank/DDBJ whole genome shotgun (WGS) entry which is preliminary data.</text>
</comment>
<dbReference type="RefSeq" id="WP_103788304.1">
    <property type="nucleotide sequence ID" value="NZ_PQVF01000004.1"/>
</dbReference>
<feature type="signal peptide" evidence="1">
    <location>
        <begin position="1"/>
        <end position="21"/>
    </location>
</feature>
<gene>
    <name evidence="2" type="ORF">C3K47_06440</name>
</gene>
<name>A0A2S5A4D6_9SPHI</name>
<dbReference type="Proteomes" id="UP000236893">
    <property type="component" value="Unassembled WGS sequence"/>
</dbReference>
<dbReference type="EMBL" id="PQVF01000004">
    <property type="protein sequence ID" value="POY37396.1"/>
    <property type="molecule type" value="Genomic_DNA"/>
</dbReference>
<accession>A0A2S5A4D6</accession>
<dbReference type="AlphaFoldDB" id="A0A2S5A4D6"/>
<dbReference type="OrthoDB" id="660490at2"/>
<proteinExistence type="predicted"/>
<evidence type="ECO:0000313" key="2">
    <source>
        <dbReference type="EMBL" id="POY37396.1"/>
    </source>
</evidence>
<sequence>MKTKIFYIIISLIFTIKQTNAQTLVISPTSYTAEDEITLRFDVTGSPMAGEDPAYLWLWSNAGNCLTNGTSFQNSNDANQLTKISANIWEFKFTGTVAFGKSPAELQWFGCLVKTKDGSKQTIDFKPYNFDPLVFLETQFRSFPAKVSQNDVVTLNFNQSVADNPDAARMTPQSISIKAIDEHNVIINVEKTGLPIKNSGNKTFSYSFIPTQLFATGGTKIVKLEYVFVGKGYDATGKPVEVRTSVAELTLLDLE</sequence>
<protein>
    <submittedName>
        <fullName evidence="2">Uncharacterized protein</fullName>
    </submittedName>
</protein>
<evidence type="ECO:0000313" key="3">
    <source>
        <dbReference type="Proteomes" id="UP000236893"/>
    </source>
</evidence>
<organism evidence="2 3">
    <name type="scientific">Solitalea longa</name>
    <dbReference type="NCBI Taxonomy" id="2079460"/>
    <lineage>
        <taxon>Bacteria</taxon>
        <taxon>Pseudomonadati</taxon>
        <taxon>Bacteroidota</taxon>
        <taxon>Sphingobacteriia</taxon>
        <taxon>Sphingobacteriales</taxon>
        <taxon>Sphingobacteriaceae</taxon>
        <taxon>Solitalea</taxon>
    </lineage>
</organism>
<keyword evidence="1" id="KW-0732">Signal</keyword>
<keyword evidence="3" id="KW-1185">Reference proteome</keyword>